<dbReference type="AlphaFoldDB" id="A0ABD5ZGV4"/>
<name>A0ABD5ZGV4_9EURY</name>
<accession>A0ABD5ZGV4</accession>
<dbReference type="EMBL" id="JBHTAA010000005">
    <property type="protein sequence ID" value="MFC7204468.1"/>
    <property type="molecule type" value="Genomic_DNA"/>
</dbReference>
<feature type="transmembrane region" description="Helical" evidence="1">
    <location>
        <begin position="84"/>
        <end position="103"/>
    </location>
</feature>
<gene>
    <name evidence="2" type="ORF">ACFQJC_13150</name>
</gene>
<feature type="transmembrane region" description="Helical" evidence="1">
    <location>
        <begin position="37"/>
        <end position="54"/>
    </location>
</feature>
<sequence>MSTLVQSVSARAVAGGVLVALLALVFVGYGSPRLSPVVVLAAALLVTVAGLRGVKPLGDTVGYNLILWATFGVWGLTVTLFDRFTAVAAAFALMGVAGVLIYGRQALKRGLWEPLVTEE</sequence>
<dbReference type="Proteomes" id="UP001596481">
    <property type="component" value="Unassembled WGS sequence"/>
</dbReference>
<evidence type="ECO:0000313" key="3">
    <source>
        <dbReference type="Proteomes" id="UP001596481"/>
    </source>
</evidence>
<dbReference type="RefSeq" id="WP_390224195.1">
    <property type="nucleotide sequence ID" value="NZ_JBHTAA010000005.1"/>
</dbReference>
<organism evidence="2 3">
    <name type="scientific">Haloferax namakaokahaiae</name>
    <dbReference type="NCBI Taxonomy" id="1748331"/>
    <lineage>
        <taxon>Archaea</taxon>
        <taxon>Methanobacteriati</taxon>
        <taxon>Methanobacteriota</taxon>
        <taxon>Stenosarchaea group</taxon>
        <taxon>Halobacteria</taxon>
        <taxon>Halobacteriales</taxon>
        <taxon>Haloferacaceae</taxon>
        <taxon>Haloferax</taxon>
    </lineage>
</organism>
<evidence type="ECO:0000313" key="2">
    <source>
        <dbReference type="EMBL" id="MFC7204468.1"/>
    </source>
</evidence>
<keyword evidence="1" id="KW-0472">Membrane</keyword>
<keyword evidence="3" id="KW-1185">Reference proteome</keyword>
<feature type="transmembrane region" description="Helical" evidence="1">
    <location>
        <begin position="12"/>
        <end position="31"/>
    </location>
</feature>
<evidence type="ECO:0008006" key="4">
    <source>
        <dbReference type="Google" id="ProtNLM"/>
    </source>
</evidence>
<keyword evidence="1" id="KW-1133">Transmembrane helix</keyword>
<evidence type="ECO:0000256" key="1">
    <source>
        <dbReference type="SAM" id="Phobius"/>
    </source>
</evidence>
<reference evidence="2 3" key="1">
    <citation type="journal article" date="2019" name="Int. J. Syst. Evol. Microbiol.">
        <title>The Global Catalogue of Microorganisms (GCM) 10K type strain sequencing project: providing services to taxonomists for standard genome sequencing and annotation.</title>
        <authorList>
            <consortium name="The Broad Institute Genomics Platform"/>
            <consortium name="The Broad Institute Genome Sequencing Center for Infectious Disease"/>
            <person name="Wu L."/>
            <person name="Ma J."/>
        </authorList>
    </citation>
    <scope>NUCLEOTIDE SEQUENCE [LARGE SCALE GENOMIC DNA]</scope>
    <source>
        <strain evidence="2 3">DSM 29988</strain>
    </source>
</reference>
<feature type="transmembrane region" description="Helical" evidence="1">
    <location>
        <begin position="61"/>
        <end position="78"/>
    </location>
</feature>
<comment type="caution">
    <text evidence="2">The sequence shown here is derived from an EMBL/GenBank/DDBJ whole genome shotgun (WGS) entry which is preliminary data.</text>
</comment>
<protein>
    <recommendedName>
        <fullName evidence="4">SPW repeat-containing protein</fullName>
    </recommendedName>
</protein>
<proteinExistence type="predicted"/>
<keyword evidence="1" id="KW-0812">Transmembrane</keyword>